<protein>
    <submittedName>
        <fullName evidence="10">L-asparagine transporter-like permease</fullName>
    </submittedName>
</protein>
<feature type="transmembrane region" description="Helical" evidence="8">
    <location>
        <begin position="358"/>
        <end position="381"/>
    </location>
</feature>
<evidence type="ECO:0000313" key="11">
    <source>
        <dbReference type="Proteomes" id="UP001232973"/>
    </source>
</evidence>
<feature type="transmembrane region" description="Helical" evidence="8">
    <location>
        <begin position="104"/>
        <end position="125"/>
    </location>
</feature>
<evidence type="ECO:0000256" key="4">
    <source>
        <dbReference type="ARBA" id="ARBA00022970"/>
    </source>
</evidence>
<name>A0ABT9XHF7_9BACL</name>
<dbReference type="Pfam" id="PF00324">
    <property type="entry name" value="AA_permease"/>
    <property type="match status" value="1"/>
</dbReference>
<feature type="compositionally biased region" description="Polar residues" evidence="7">
    <location>
        <begin position="1"/>
        <end position="14"/>
    </location>
</feature>
<sequence length="507" mass="53868">MLRTTGQPVKQQRSVGRLMSGGSSGTGRPGSLGVPGLVLIGVGGIIGAGFFLGAGLPIRTAGPAVLLAFLIGALVMAQVTGALASMAIDDPEPGAFMTYAERYIGVYAGFLEGWTYYIASILTIASESVAMSIFSHLWIRFLPSWALTAVYAAIVIAINAFGVRNFDRVESVMSIMKIGALVGFILCIGILLIHASSGGAAGGLLGSSGAARGRFGTGPGGFFPTGASGLFQSMLVVIFAYAGIGVFATATTEMRNPKDISKAAWITVLGLTVLYIVSILLLLFVLPWQQISTSNSPFVMALQATGIPVLGDVFNLIILIASFSVMAGSVFSANQILHGLGEVHQAPRFVLDRKGQRAPYGALAITTFAVGATILISYLLPANVYNFLISASSFLTFLNWFMILWAFLSWRRHKKRQSGERQAGEEVKRRELGELGRKQRGGLGGVHISSLAFGQPISSILTLVFILFLTGYALLQPDQRLGFYAFAALCILVSICYFVIPGLRNRT</sequence>
<keyword evidence="2" id="KW-0813">Transport</keyword>
<feature type="transmembrane region" description="Helical" evidence="8">
    <location>
        <begin position="64"/>
        <end position="84"/>
    </location>
</feature>
<evidence type="ECO:0000256" key="2">
    <source>
        <dbReference type="ARBA" id="ARBA00022448"/>
    </source>
</evidence>
<keyword evidence="11" id="KW-1185">Reference proteome</keyword>
<reference evidence="10 11" key="1">
    <citation type="submission" date="2023-07" db="EMBL/GenBank/DDBJ databases">
        <title>Genomic Encyclopedia of Type Strains, Phase IV (KMG-IV): sequencing the most valuable type-strain genomes for metagenomic binning, comparative biology and taxonomic classification.</title>
        <authorList>
            <person name="Goeker M."/>
        </authorList>
    </citation>
    <scope>NUCLEOTIDE SEQUENCE [LARGE SCALE GENOMIC DNA]</scope>
    <source>
        <strain evidence="10 11">DSM 4006</strain>
    </source>
</reference>
<dbReference type="PANTHER" id="PTHR43495:SF5">
    <property type="entry name" value="GAMMA-AMINOBUTYRIC ACID PERMEASE"/>
    <property type="match status" value="1"/>
</dbReference>
<dbReference type="EMBL" id="JAUSTP010000010">
    <property type="protein sequence ID" value="MDQ0189745.1"/>
    <property type="molecule type" value="Genomic_DNA"/>
</dbReference>
<keyword evidence="4" id="KW-0029">Amino-acid transport</keyword>
<dbReference type="Proteomes" id="UP001232973">
    <property type="component" value="Unassembled WGS sequence"/>
</dbReference>
<comment type="caution">
    <text evidence="10">The sequence shown here is derived from an EMBL/GenBank/DDBJ whole genome shotgun (WGS) entry which is preliminary data.</text>
</comment>
<evidence type="ECO:0000313" key="10">
    <source>
        <dbReference type="EMBL" id="MDQ0189745.1"/>
    </source>
</evidence>
<keyword evidence="5 8" id="KW-1133">Transmembrane helix</keyword>
<accession>A0ABT9XHF7</accession>
<comment type="subcellular location">
    <subcellularLocation>
        <location evidence="1">Membrane</location>
        <topology evidence="1">Multi-pass membrane protein</topology>
    </subcellularLocation>
</comment>
<feature type="region of interest" description="Disordered" evidence="7">
    <location>
        <begin position="1"/>
        <end position="27"/>
    </location>
</feature>
<keyword evidence="3 8" id="KW-0812">Transmembrane</keyword>
<dbReference type="RefSeq" id="WP_274456731.1">
    <property type="nucleotide sequence ID" value="NZ_CP067097.1"/>
</dbReference>
<feature type="transmembrane region" description="Helical" evidence="8">
    <location>
        <begin position="175"/>
        <end position="195"/>
    </location>
</feature>
<proteinExistence type="predicted"/>
<dbReference type="InterPro" id="IPR004841">
    <property type="entry name" value="AA-permease/SLC12A_dom"/>
</dbReference>
<feature type="transmembrane region" description="Helical" evidence="8">
    <location>
        <begin position="230"/>
        <end position="251"/>
    </location>
</feature>
<evidence type="ECO:0000256" key="3">
    <source>
        <dbReference type="ARBA" id="ARBA00022692"/>
    </source>
</evidence>
<feature type="transmembrane region" description="Helical" evidence="8">
    <location>
        <begin position="263"/>
        <end position="286"/>
    </location>
</feature>
<dbReference type="Gene3D" id="1.20.1740.10">
    <property type="entry name" value="Amino acid/polyamine transporter I"/>
    <property type="match status" value="1"/>
</dbReference>
<evidence type="ECO:0000259" key="9">
    <source>
        <dbReference type="Pfam" id="PF00324"/>
    </source>
</evidence>
<gene>
    <name evidence="10" type="ORF">J2S03_001592</name>
</gene>
<dbReference type="PANTHER" id="PTHR43495">
    <property type="entry name" value="GABA PERMEASE"/>
    <property type="match status" value="1"/>
</dbReference>
<evidence type="ECO:0000256" key="1">
    <source>
        <dbReference type="ARBA" id="ARBA00004141"/>
    </source>
</evidence>
<feature type="transmembrane region" description="Helical" evidence="8">
    <location>
        <begin position="145"/>
        <end position="163"/>
    </location>
</feature>
<evidence type="ECO:0000256" key="6">
    <source>
        <dbReference type="ARBA" id="ARBA00023136"/>
    </source>
</evidence>
<keyword evidence="6 8" id="KW-0472">Membrane</keyword>
<evidence type="ECO:0000256" key="7">
    <source>
        <dbReference type="SAM" id="MobiDB-lite"/>
    </source>
</evidence>
<organism evidence="10 11">
    <name type="scientific">Alicyclobacillus cycloheptanicus</name>
    <dbReference type="NCBI Taxonomy" id="1457"/>
    <lineage>
        <taxon>Bacteria</taxon>
        <taxon>Bacillati</taxon>
        <taxon>Bacillota</taxon>
        <taxon>Bacilli</taxon>
        <taxon>Bacillales</taxon>
        <taxon>Alicyclobacillaceae</taxon>
        <taxon>Alicyclobacillus</taxon>
    </lineage>
</organism>
<evidence type="ECO:0000256" key="8">
    <source>
        <dbReference type="SAM" id="Phobius"/>
    </source>
</evidence>
<feature type="transmembrane region" description="Helical" evidence="8">
    <location>
        <begin position="481"/>
        <end position="500"/>
    </location>
</feature>
<feature type="transmembrane region" description="Helical" evidence="8">
    <location>
        <begin position="387"/>
        <end position="408"/>
    </location>
</feature>
<feature type="domain" description="Amino acid permease/ SLC12A" evidence="9">
    <location>
        <begin position="36"/>
        <end position="418"/>
    </location>
</feature>
<feature type="transmembrane region" description="Helical" evidence="8">
    <location>
        <begin position="457"/>
        <end position="475"/>
    </location>
</feature>
<feature type="transmembrane region" description="Helical" evidence="8">
    <location>
        <begin position="37"/>
        <end position="58"/>
    </location>
</feature>
<evidence type="ECO:0000256" key="5">
    <source>
        <dbReference type="ARBA" id="ARBA00022989"/>
    </source>
</evidence>